<evidence type="ECO:0000256" key="3">
    <source>
        <dbReference type="ARBA" id="ARBA00022741"/>
    </source>
</evidence>
<organism evidence="7 8">
    <name type="scientific">Zymobacter palmae</name>
    <dbReference type="NCBI Taxonomy" id="33074"/>
    <lineage>
        <taxon>Bacteria</taxon>
        <taxon>Pseudomonadati</taxon>
        <taxon>Pseudomonadota</taxon>
        <taxon>Gammaproteobacteria</taxon>
        <taxon>Oceanospirillales</taxon>
        <taxon>Halomonadaceae</taxon>
        <taxon>Zymobacter group</taxon>
        <taxon>Zymobacter</taxon>
    </lineage>
</organism>
<dbReference type="GO" id="GO:0005524">
    <property type="term" value="F:ATP binding"/>
    <property type="evidence" value="ECO:0007669"/>
    <property type="project" value="UniProtKB-KW"/>
</dbReference>
<keyword evidence="1" id="KW-0436">Ligase</keyword>
<dbReference type="InterPro" id="IPR016185">
    <property type="entry name" value="PreATP-grasp_dom_sf"/>
</dbReference>
<evidence type="ECO:0000259" key="6">
    <source>
        <dbReference type="Pfam" id="PF03738"/>
    </source>
</evidence>
<evidence type="ECO:0000256" key="2">
    <source>
        <dbReference type="ARBA" id="ARBA00022723"/>
    </source>
</evidence>
<evidence type="ECO:0000313" key="7">
    <source>
        <dbReference type="EMBL" id="BBG30123.1"/>
    </source>
</evidence>
<sequence>MQRITLEERPDWQQTAHAMGFDFHTIDGERYWDERACYRFSNAQIDVLDTATQSIHDVCLAAVERVVNSDHLLEQLQIPARFHSMIKASWARHDPHLYGRMDFSFDGTQAPKLLELNYDTPTSLLESAAFQLVWLEQRIAQGALPNDADQFNLVAQYLAERFAELPNRQVPFYFAAIGTSAEDRGTTEFLRRMAEQVGIQTRHIDVEDIGLTAEGVFVDLDEHPIKRLFKLHPWEFIFAEPFGKAVPASNTQFFEPAWKAILSNKGILPILWEMAPNHPNLLPSYTDGSPESPVPAGWVRKPYLSREGANVTLQTSDGVCVAAEGPYTDSAWILQELAPLPRFGDSYTLIGSWVVGDRAAGISIREDNSLITRDSSRFLPHFIYDQPL</sequence>
<dbReference type="InterPro" id="IPR005494">
    <property type="entry name" value="GSPS_pre-ATP-grasp-like_dom"/>
</dbReference>
<dbReference type="SUPFAM" id="SSF52440">
    <property type="entry name" value="PreATP-grasp domain"/>
    <property type="match status" value="1"/>
</dbReference>
<feature type="domain" description="Glutathionylspermidine synthase pre-ATP-grasp-like" evidence="6">
    <location>
        <begin position="12"/>
        <end position="383"/>
    </location>
</feature>
<proteinExistence type="predicted"/>
<keyword evidence="8" id="KW-1185">Reference proteome</keyword>
<dbReference type="GO" id="GO:0016874">
    <property type="term" value="F:ligase activity"/>
    <property type="evidence" value="ECO:0007669"/>
    <property type="project" value="UniProtKB-KW"/>
</dbReference>
<dbReference type="AlphaFoldDB" id="A0A348HES1"/>
<keyword evidence="4" id="KW-0067">ATP-binding</keyword>
<dbReference type="OrthoDB" id="9765517at2"/>
<dbReference type="Proteomes" id="UP000267342">
    <property type="component" value="Chromosome"/>
</dbReference>
<name>A0A348HES1_9GAMM</name>
<evidence type="ECO:0000256" key="1">
    <source>
        <dbReference type="ARBA" id="ARBA00022598"/>
    </source>
</evidence>
<evidence type="ECO:0000256" key="4">
    <source>
        <dbReference type="ARBA" id="ARBA00022840"/>
    </source>
</evidence>
<dbReference type="Pfam" id="PF03738">
    <property type="entry name" value="GSP_synth"/>
    <property type="match status" value="1"/>
</dbReference>
<evidence type="ECO:0000313" key="8">
    <source>
        <dbReference type="Proteomes" id="UP000267342"/>
    </source>
</evidence>
<keyword evidence="2" id="KW-0479">Metal-binding</keyword>
<dbReference type="EMBL" id="AP018933">
    <property type="protein sequence ID" value="BBG30123.1"/>
    <property type="molecule type" value="Genomic_DNA"/>
</dbReference>
<dbReference type="Gene3D" id="3.30.1490.330">
    <property type="match status" value="1"/>
</dbReference>
<gene>
    <name evidence="7" type="ORF">ZBT109_1363</name>
</gene>
<dbReference type="RefSeq" id="WP_027705718.1">
    <property type="nucleotide sequence ID" value="NZ_AP018933.1"/>
</dbReference>
<reference evidence="7 8" key="1">
    <citation type="submission" date="2018-09" db="EMBL/GenBank/DDBJ databases">
        <title>Zymobacter palmae IAM14233 (=T109) whole genome analysis.</title>
        <authorList>
            <person name="Yanase H."/>
        </authorList>
    </citation>
    <scope>NUCLEOTIDE SEQUENCE [LARGE SCALE GENOMIC DNA]</scope>
    <source>
        <strain evidence="7 8">IAM14233</strain>
    </source>
</reference>
<dbReference type="STRING" id="1123510.GCA_000620025_00355"/>
<dbReference type="GO" id="GO:0046872">
    <property type="term" value="F:metal ion binding"/>
    <property type="evidence" value="ECO:0007669"/>
    <property type="project" value="UniProtKB-KW"/>
</dbReference>
<dbReference type="SUPFAM" id="SSF56059">
    <property type="entry name" value="Glutathione synthetase ATP-binding domain-like"/>
    <property type="match status" value="1"/>
</dbReference>
<protein>
    <submittedName>
        <fullName evidence="7">Glutathionylspermidine synthase</fullName>
    </submittedName>
</protein>
<keyword evidence="3" id="KW-0547">Nucleotide-binding</keyword>
<keyword evidence="5" id="KW-0460">Magnesium</keyword>
<accession>A0A348HES1</accession>
<evidence type="ECO:0000256" key="5">
    <source>
        <dbReference type="ARBA" id="ARBA00022842"/>
    </source>
</evidence>
<dbReference type="KEGG" id="zpl:ZBT109_1363"/>